<dbReference type="AlphaFoldDB" id="A0A1G9PT67"/>
<proteinExistence type="predicted"/>
<dbReference type="InterPro" id="IPR000212">
    <property type="entry name" value="DNA_helicase_UvrD/REP"/>
</dbReference>
<keyword evidence="4" id="KW-0067">ATP-binding</keyword>
<dbReference type="STRING" id="1137991.SAMN05660642_01354"/>
<gene>
    <name evidence="6" type="ORF">SAMN05660642_01354</name>
</gene>
<feature type="domain" description="UvrD-like helicase ATP-binding" evidence="5">
    <location>
        <begin position="144"/>
        <end position="208"/>
    </location>
</feature>
<name>A0A1G9PT67_9ACTN</name>
<evidence type="ECO:0000256" key="2">
    <source>
        <dbReference type="ARBA" id="ARBA00022801"/>
    </source>
</evidence>
<accession>A0A1G9PT67</accession>
<keyword evidence="2" id="KW-0378">Hydrolase</keyword>
<evidence type="ECO:0000256" key="3">
    <source>
        <dbReference type="ARBA" id="ARBA00022806"/>
    </source>
</evidence>
<dbReference type="InterPro" id="IPR014016">
    <property type="entry name" value="UvrD-like_ATP-bd"/>
</dbReference>
<dbReference type="Gene3D" id="3.40.50.300">
    <property type="entry name" value="P-loop containing nucleotide triphosphate hydrolases"/>
    <property type="match status" value="2"/>
</dbReference>
<dbReference type="GO" id="GO:0016787">
    <property type="term" value="F:hydrolase activity"/>
    <property type="evidence" value="ECO:0007669"/>
    <property type="project" value="UniProtKB-KW"/>
</dbReference>
<sequence>MTYTPTPEQIKVINATDPVLVVLGGAGTGKTTTAAVAARKRIEDAESERLRVRRDALLSGKRAKQRPPARALFLSFSRTAVAQVIDRASSVIGPTLQRLDVATFDGFAWRVINDFGAHYGYPPPQSVVSAASAKVPGAPQGLTYQQLIPAARKLLALSNVGAHYDDRYCLVICDEFQDTNDLEWEFMQEIAPAAPRMLLGDANQCIYADMKRIDPEVRIADACALPGAQRVDLSAESHRDPSQVLPAAAAAALRRKFSHPYVATAASSGRLRVTRKRSPKGYAEIVDLTARARHEGRTVNIFTHTNNATADLSDALTDADVRHEQVGFGEAHGEALSAQLELLRYAWRQEAAPRRALAVYMTANYRGKTLPDLAQQVLDRTNPALERQIEDLANNLVTAGDLRDVEALAQHVREAYAHVGMERGQETWTQASAQFRSALNLLNVSTGSIAAVEAQLGQAHDDTLLNCHRQAARQVQVMNLHQTKGREADVTLLLLQEDEWHGREREPFPKGSRLLYVVMTRARQEAHIVCGTEVHALWRPLVEAVEKSQP</sequence>
<evidence type="ECO:0000256" key="4">
    <source>
        <dbReference type="ARBA" id="ARBA00022840"/>
    </source>
</evidence>
<dbReference type="RefSeq" id="WP_091215520.1">
    <property type="nucleotide sequence ID" value="NZ_FNHE01000003.1"/>
</dbReference>
<evidence type="ECO:0000313" key="7">
    <source>
        <dbReference type="Proteomes" id="UP000198680"/>
    </source>
</evidence>
<keyword evidence="7" id="KW-1185">Reference proteome</keyword>
<evidence type="ECO:0000259" key="5">
    <source>
        <dbReference type="Pfam" id="PF00580"/>
    </source>
</evidence>
<dbReference type="OrthoDB" id="9810135at2"/>
<dbReference type="InterPro" id="IPR027417">
    <property type="entry name" value="P-loop_NTPase"/>
</dbReference>
<dbReference type="GO" id="GO:0043138">
    <property type="term" value="F:3'-5' DNA helicase activity"/>
    <property type="evidence" value="ECO:0007669"/>
    <property type="project" value="TreeGrafter"/>
</dbReference>
<feature type="domain" description="UvrD-like helicase ATP-binding" evidence="5">
    <location>
        <begin position="6"/>
        <end position="121"/>
    </location>
</feature>
<evidence type="ECO:0000313" key="6">
    <source>
        <dbReference type="EMBL" id="SDM01984.1"/>
    </source>
</evidence>
<keyword evidence="1" id="KW-0547">Nucleotide-binding</keyword>
<dbReference type="Proteomes" id="UP000198680">
    <property type="component" value="Unassembled WGS sequence"/>
</dbReference>
<keyword evidence="3 6" id="KW-0347">Helicase</keyword>
<organism evidence="6 7">
    <name type="scientific">Geodermatophilus siccatus</name>
    <dbReference type="NCBI Taxonomy" id="1137991"/>
    <lineage>
        <taxon>Bacteria</taxon>
        <taxon>Bacillati</taxon>
        <taxon>Actinomycetota</taxon>
        <taxon>Actinomycetes</taxon>
        <taxon>Geodermatophilales</taxon>
        <taxon>Geodermatophilaceae</taxon>
        <taxon>Geodermatophilus</taxon>
    </lineage>
</organism>
<dbReference type="PANTHER" id="PTHR11070:SF2">
    <property type="entry name" value="ATP-DEPENDENT DNA HELICASE SRS2"/>
    <property type="match status" value="1"/>
</dbReference>
<dbReference type="GO" id="GO:0003677">
    <property type="term" value="F:DNA binding"/>
    <property type="evidence" value="ECO:0007669"/>
    <property type="project" value="InterPro"/>
</dbReference>
<protein>
    <submittedName>
        <fullName evidence="6">Superfamily I DNA or RNA helicase</fullName>
    </submittedName>
</protein>
<dbReference type="PANTHER" id="PTHR11070">
    <property type="entry name" value="UVRD / RECB / PCRA DNA HELICASE FAMILY MEMBER"/>
    <property type="match status" value="1"/>
</dbReference>
<dbReference type="GO" id="GO:0000725">
    <property type="term" value="P:recombinational repair"/>
    <property type="evidence" value="ECO:0007669"/>
    <property type="project" value="TreeGrafter"/>
</dbReference>
<dbReference type="GO" id="GO:0005524">
    <property type="term" value="F:ATP binding"/>
    <property type="evidence" value="ECO:0007669"/>
    <property type="project" value="UniProtKB-KW"/>
</dbReference>
<dbReference type="SUPFAM" id="SSF52540">
    <property type="entry name" value="P-loop containing nucleoside triphosphate hydrolases"/>
    <property type="match status" value="1"/>
</dbReference>
<dbReference type="EMBL" id="FNHE01000003">
    <property type="protein sequence ID" value="SDM01984.1"/>
    <property type="molecule type" value="Genomic_DNA"/>
</dbReference>
<evidence type="ECO:0000256" key="1">
    <source>
        <dbReference type="ARBA" id="ARBA00022741"/>
    </source>
</evidence>
<dbReference type="Pfam" id="PF00580">
    <property type="entry name" value="UvrD-helicase"/>
    <property type="match status" value="2"/>
</dbReference>
<reference evidence="7" key="1">
    <citation type="submission" date="2016-10" db="EMBL/GenBank/DDBJ databases">
        <authorList>
            <person name="Varghese N."/>
            <person name="Submissions S."/>
        </authorList>
    </citation>
    <scope>NUCLEOTIDE SEQUENCE [LARGE SCALE GENOMIC DNA]</scope>
    <source>
        <strain evidence="7">DSM 45419</strain>
    </source>
</reference>